<sequence>MSAIDISAIAEGDLRRFAACWLNSELNTDWDAAHKTFDPEGKLKLASFKTVTQKASKKAGGGGAAAAANGENGDAAKPKKAAPKRKKAASEANNDNEGESKPKKARAPAKKSKKDIAEEKVVEDDEAPVKGEDGDEEDVATWIAYSESFVDAGSHLRGNVFLPVLDWRVIPHGRFDLLERGMIHDGNILWHEEESKCYIIDYERAALTAWEDSCFADWVCAQAPP</sequence>
<keyword evidence="3" id="KW-1185">Reference proteome</keyword>
<feature type="region of interest" description="Disordered" evidence="1">
    <location>
        <begin position="58"/>
        <end position="135"/>
    </location>
</feature>
<organism evidence="2 3">
    <name type="scientific">Cercospora zeae-maydis SCOH1-5</name>
    <dbReference type="NCBI Taxonomy" id="717836"/>
    <lineage>
        <taxon>Eukaryota</taxon>
        <taxon>Fungi</taxon>
        <taxon>Dikarya</taxon>
        <taxon>Ascomycota</taxon>
        <taxon>Pezizomycotina</taxon>
        <taxon>Dothideomycetes</taxon>
        <taxon>Dothideomycetidae</taxon>
        <taxon>Mycosphaerellales</taxon>
        <taxon>Mycosphaerellaceae</taxon>
        <taxon>Cercospora</taxon>
    </lineage>
</organism>
<dbReference type="AlphaFoldDB" id="A0A6A6FVN9"/>
<evidence type="ECO:0000256" key="1">
    <source>
        <dbReference type="SAM" id="MobiDB-lite"/>
    </source>
</evidence>
<feature type="compositionally biased region" description="Basic residues" evidence="1">
    <location>
        <begin position="103"/>
        <end position="113"/>
    </location>
</feature>
<evidence type="ECO:0000313" key="3">
    <source>
        <dbReference type="Proteomes" id="UP000799539"/>
    </source>
</evidence>
<dbReference type="Proteomes" id="UP000799539">
    <property type="component" value="Unassembled WGS sequence"/>
</dbReference>
<feature type="compositionally biased region" description="Low complexity" evidence="1">
    <location>
        <begin position="65"/>
        <end position="75"/>
    </location>
</feature>
<feature type="compositionally biased region" description="Basic residues" evidence="1">
    <location>
        <begin position="78"/>
        <end position="87"/>
    </location>
</feature>
<name>A0A6A6FVN9_9PEZI</name>
<dbReference type="OrthoDB" id="3649997at2759"/>
<reference evidence="2" key="1">
    <citation type="journal article" date="2020" name="Stud. Mycol.">
        <title>101 Dothideomycetes genomes: a test case for predicting lifestyles and emergence of pathogens.</title>
        <authorList>
            <person name="Haridas S."/>
            <person name="Albert R."/>
            <person name="Binder M."/>
            <person name="Bloem J."/>
            <person name="Labutti K."/>
            <person name="Salamov A."/>
            <person name="Andreopoulos B."/>
            <person name="Baker S."/>
            <person name="Barry K."/>
            <person name="Bills G."/>
            <person name="Bluhm B."/>
            <person name="Cannon C."/>
            <person name="Castanera R."/>
            <person name="Culley D."/>
            <person name="Daum C."/>
            <person name="Ezra D."/>
            <person name="Gonzalez J."/>
            <person name="Henrissat B."/>
            <person name="Kuo A."/>
            <person name="Liang C."/>
            <person name="Lipzen A."/>
            <person name="Lutzoni F."/>
            <person name="Magnuson J."/>
            <person name="Mondo S."/>
            <person name="Nolan M."/>
            <person name="Ohm R."/>
            <person name="Pangilinan J."/>
            <person name="Park H.-J."/>
            <person name="Ramirez L."/>
            <person name="Alfaro M."/>
            <person name="Sun H."/>
            <person name="Tritt A."/>
            <person name="Yoshinaga Y."/>
            <person name="Zwiers L.-H."/>
            <person name="Turgeon B."/>
            <person name="Goodwin S."/>
            <person name="Spatafora J."/>
            <person name="Crous P."/>
            <person name="Grigoriev I."/>
        </authorList>
    </citation>
    <scope>NUCLEOTIDE SEQUENCE</scope>
    <source>
        <strain evidence="2">SCOH1-5</strain>
    </source>
</reference>
<evidence type="ECO:0000313" key="2">
    <source>
        <dbReference type="EMBL" id="KAF2217493.1"/>
    </source>
</evidence>
<protein>
    <submittedName>
        <fullName evidence="2">Uncharacterized protein</fullName>
    </submittedName>
</protein>
<accession>A0A6A6FVN9</accession>
<proteinExistence type="predicted"/>
<gene>
    <name evidence="2" type="ORF">CERZMDRAFT_92138</name>
</gene>
<dbReference type="EMBL" id="ML992662">
    <property type="protein sequence ID" value="KAF2217493.1"/>
    <property type="molecule type" value="Genomic_DNA"/>
</dbReference>